<dbReference type="RefSeq" id="WP_377573186.1">
    <property type="nucleotide sequence ID" value="NZ_JBHTKA010000001.1"/>
</dbReference>
<organism evidence="2 3">
    <name type="scientific">Ohtaekwangia kribbensis</name>
    <dbReference type="NCBI Taxonomy" id="688913"/>
    <lineage>
        <taxon>Bacteria</taxon>
        <taxon>Pseudomonadati</taxon>
        <taxon>Bacteroidota</taxon>
        <taxon>Cytophagia</taxon>
        <taxon>Cytophagales</taxon>
        <taxon>Fulvivirgaceae</taxon>
        <taxon>Ohtaekwangia</taxon>
    </lineage>
</organism>
<evidence type="ECO:0000313" key="2">
    <source>
        <dbReference type="EMBL" id="MFD0997721.1"/>
    </source>
</evidence>
<gene>
    <name evidence="2" type="ORF">ACFQ21_00315</name>
</gene>
<sequence length="156" mass="17760">MRRITLTSFTLSLLLLAGCTGCGSFDFDQTLEYTIDARLQKHVDAFFLEAEQRGIYIPKENLTVCIVDDLGASGRGFKNGQQSIVKISRDAYEWYISQGEEEVIEFLMFHELGHAVLNREHCDPKYSIMAQGLSMHTYEGDSVKRAALVDELFFNY</sequence>
<keyword evidence="1" id="KW-0732">Signal</keyword>
<feature type="signal peptide" evidence="1">
    <location>
        <begin position="1"/>
        <end position="17"/>
    </location>
</feature>
<dbReference type="Proteomes" id="UP001597112">
    <property type="component" value="Unassembled WGS sequence"/>
</dbReference>
<comment type="caution">
    <text evidence="2">The sequence shown here is derived from an EMBL/GenBank/DDBJ whole genome shotgun (WGS) entry which is preliminary data.</text>
</comment>
<dbReference type="PROSITE" id="PS51257">
    <property type="entry name" value="PROKAR_LIPOPROTEIN"/>
    <property type="match status" value="1"/>
</dbReference>
<evidence type="ECO:0008006" key="4">
    <source>
        <dbReference type="Google" id="ProtNLM"/>
    </source>
</evidence>
<feature type="chain" id="PRO_5046714957" description="Peptidase M48 domain-containing protein" evidence="1">
    <location>
        <begin position="18"/>
        <end position="156"/>
    </location>
</feature>
<reference evidence="3" key="1">
    <citation type="journal article" date="2019" name="Int. J. Syst. Evol. Microbiol.">
        <title>The Global Catalogue of Microorganisms (GCM) 10K type strain sequencing project: providing services to taxonomists for standard genome sequencing and annotation.</title>
        <authorList>
            <consortium name="The Broad Institute Genomics Platform"/>
            <consortium name="The Broad Institute Genome Sequencing Center for Infectious Disease"/>
            <person name="Wu L."/>
            <person name="Ma J."/>
        </authorList>
    </citation>
    <scope>NUCLEOTIDE SEQUENCE [LARGE SCALE GENOMIC DNA]</scope>
    <source>
        <strain evidence="3">CCUG 58938</strain>
    </source>
</reference>
<evidence type="ECO:0000256" key="1">
    <source>
        <dbReference type="SAM" id="SignalP"/>
    </source>
</evidence>
<dbReference type="EMBL" id="JBHTKA010000001">
    <property type="protein sequence ID" value="MFD0997721.1"/>
    <property type="molecule type" value="Genomic_DNA"/>
</dbReference>
<accession>A0ABW3JX20</accession>
<protein>
    <recommendedName>
        <fullName evidence="4">Peptidase M48 domain-containing protein</fullName>
    </recommendedName>
</protein>
<keyword evidence="3" id="KW-1185">Reference proteome</keyword>
<name>A0ABW3JX20_9BACT</name>
<evidence type="ECO:0000313" key="3">
    <source>
        <dbReference type="Proteomes" id="UP001597112"/>
    </source>
</evidence>
<proteinExistence type="predicted"/>